<dbReference type="KEGG" id="chya:V22_38890"/>
<dbReference type="EMBL" id="CP036316">
    <property type="protein sequence ID" value="QDT66618.1"/>
    <property type="molecule type" value="Genomic_DNA"/>
</dbReference>
<gene>
    <name evidence="1" type="ORF">V22_38890</name>
</gene>
<evidence type="ECO:0000313" key="1">
    <source>
        <dbReference type="EMBL" id="QDT66618.1"/>
    </source>
</evidence>
<keyword evidence="2" id="KW-1185">Reference proteome</keyword>
<reference evidence="1 2" key="1">
    <citation type="submission" date="2019-02" db="EMBL/GenBank/DDBJ databases">
        <title>Deep-cultivation of Planctomycetes and their phenomic and genomic characterization uncovers novel biology.</title>
        <authorList>
            <person name="Wiegand S."/>
            <person name="Jogler M."/>
            <person name="Boedeker C."/>
            <person name="Pinto D."/>
            <person name="Vollmers J."/>
            <person name="Rivas-Marin E."/>
            <person name="Kohn T."/>
            <person name="Peeters S.H."/>
            <person name="Heuer A."/>
            <person name="Rast P."/>
            <person name="Oberbeckmann S."/>
            <person name="Bunk B."/>
            <person name="Jeske O."/>
            <person name="Meyerdierks A."/>
            <person name="Storesund J.E."/>
            <person name="Kallscheuer N."/>
            <person name="Luecker S."/>
            <person name="Lage O.M."/>
            <person name="Pohl T."/>
            <person name="Merkel B.J."/>
            <person name="Hornburger P."/>
            <person name="Mueller R.-W."/>
            <person name="Bruemmer F."/>
            <person name="Labrenz M."/>
            <person name="Spormann A.M."/>
            <person name="Op den Camp H."/>
            <person name="Overmann J."/>
            <person name="Amann R."/>
            <person name="Jetten M.S.M."/>
            <person name="Mascher T."/>
            <person name="Medema M.H."/>
            <person name="Devos D.P."/>
            <person name="Kaster A.-K."/>
            <person name="Ovreas L."/>
            <person name="Rohde M."/>
            <person name="Galperin M.Y."/>
            <person name="Jogler C."/>
        </authorList>
    </citation>
    <scope>NUCLEOTIDE SEQUENCE [LARGE SCALE GENOMIC DNA]</scope>
    <source>
        <strain evidence="1 2">V22</strain>
    </source>
</reference>
<proteinExistence type="predicted"/>
<protein>
    <submittedName>
        <fullName evidence="1">Uncharacterized protein</fullName>
    </submittedName>
</protein>
<evidence type="ECO:0000313" key="2">
    <source>
        <dbReference type="Proteomes" id="UP000319976"/>
    </source>
</evidence>
<dbReference type="OrthoDB" id="288021at2"/>
<sequence>MSWDRKSGTHKSYYYRNKRVDGHRVKEYVGRGRLGEQAALNDEKQRLQRQLDRQYWDSRLARIDQAEKSLVELAQVTTILVRAIMVTCGYHLHKGHEWRKRREHA</sequence>
<dbReference type="Proteomes" id="UP000319976">
    <property type="component" value="Chromosome"/>
</dbReference>
<accession>A0A517TE21</accession>
<dbReference type="AlphaFoldDB" id="A0A517TE21"/>
<dbReference type="RefSeq" id="WP_145265850.1">
    <property type="nucleotide sequence ID" value="NZ_CP036316.1"/>
</dbReference>
<organism evidence="1 2">
    <name type="scientific">Calycomorphotria hydatis</name>
    <dbReference type="NCBI Taxonomy" id="2528027"/>
    <lineage>
        <taxon>Bacteria</taxon>
        <taxon>Pseudomonadati</taxon>
        <taxon>Planctomycetota</taxon>
        <taxon>Planctomycetia</taxon>
        <taxon>Planctomycetales</taxon>
        <taxon>Planctomycetaceae</taxon>
        <taxon>Calycomorphotria</taxon>
    </lineage>
</organism>
<name>A0A517TE21_9PLAN</name>